<dbReference type="AlphaFoldDB" id="A0AAN9DNT3"/>
<gene>
    <name evidence="1" type="ORF">RIF29_48401</name>
</gene>
<protein>
    <submittedName>
        <fullName evidence="1">Uncharacterized protein</fullName>
    </submittedName>
</protein>
<keyword evidence="2" id="KW-1185">Reference proteome</keyword>
<proteinExistence type="predicted"/>
<comment type="caution">
    <text evidence="1">The sequence shown here is derived from an EMBL/GenBank/DDBJ whole genome shotgun (WGS) entry which is preliminary data.</text>
</comment>
<reference evidence="1 2" key="1">
    <citation type="submission" date="2024-01" db="EMBL/GenBank/DDBJ databases">
        <title>The genomes of 5 underutilized Papilionoideae crops provide insights into root nodulation and disease resistanc.</title>
        <authorList>
            <person name="Yuan L."/>
        </authorList>
    </citation>
    <scope>NUCLEOTIDE SEQUENCE [LARGE SCALE GENOMIC DNA]</scope>
    <source>
        <strain evidence="1">ZHUSHIDOU_FW_LH</strain>
        <tissue evidence="1">Leaf</tissue>
    </source>
</reference>
<organism evidence="1 2">
    <name type="scientific">Crotalaria pallida</name>
    <name type="common">Smooth rattlebox</name>
    <name type="synonym">Crotalaria striata</name>
    <dbReference type="NCBI Taxonomy" id="3830"/>
    <lineage>
        <taxon>Eukaryota</taxon>
        <taxon>Viridiplantae</taxon>
        <taxon>Streptophyta</taxon>
        <taxon>Embryophyta</taxon>
        <taxon>Tracheophyta</taxon>
        <taxon>Spermatophyta</taxon>
        <taxon>Magnoliopsida</taxon>
        <taxon>eudicotyledons</taxon>
        <taxon>Gunneridae</taxon>
        <taxon>Pentapetalae</taxon>
        <taxon>rosids</taxon>
        <taxon>fabids</taxon>
        <taxon>Fabales</taxon>
        <taxon>Fabaceae</taxon>
        <taxon>Papilionoideae</taxon>
        <taxon>50 kb inversion clade</taxon>
        <taxon>genistoids sensu lato</taxon>
        <taxon>core genistoids</taxon>
        <taxon>Crotalarieae</taxon>
        <taxon>Crotalaria</taxon>
    </lineage>
</organism>
<name>A0AAN9DNT3_CROPI</name>
<dbReference type="EMBL" id="JAYWIO010000154">
    <property type="protein sequence ID" value="KAK7231266.1"/>
    <property type="molecule type" value="Genomic_DNA"/>
</dbReference>
<evidence type="ECO:0000313" key="1">
    <source>
        <dbReference type="EMBL" id="KAK7231266.1"/>
    </source>
</evidence>
<dbReference type="Proteomes" id="UP001372338">
    <property type="component" value="Unassembled WGS sequence"/>
</dbReference>
<sequence>MGFTHSCRSENPPFLGTNLSTGCSFPRTRKAFFALPTCSERAFVEFAAGLRGDLEGITWETGDKIYKNWIKTSSSFLPSSFSSLALSLMKRGGTCHQVERRPIRSPFSDTIRTLPEDQIPPGELTIHIRFTGWIQEA</sequence>
<evidence type="ECO:0000313" key="2">
    <source>
        <dbReference type="Proteomes" id="UP001372338"/>
    </source>
</evidence>
<accession>A0AAN9DNT3</accession>